<accession>A0A0A9DB62</accession>
<protein>
    <submittedName>
        <fullName evidence="1">Uncharacterized protein</fullName>
    </submittedName>
</protein>
<dbReference type="AlphaFoldDB" id="A0A0A9DB62"/>
<organism evidence="1">
    <name type="scientific">Arundo donax</name>
    <name type="common">Giant reed</name>
    <name type="synonym">Donax arundinaceus</name>
    <dbReference type="NCBI Taxonomy" id="35708"/>
    <lineage>
        <taxon>Eukaryota</taxon>
        <taxon>Viridiplantae</taxon>
        <taxon>Streptophyta</taxon>
        <taxon>Embryophyta</taxon>
        <taxon>Tracheophyta</taxon>
        <taxon>Spermatophyta</taxon>
        <taxon>Magnoliopsida</taxon>
        <taxon>Liliopsida</taxon>
        <taxon>Poales</taxon>
        <taxon>Poaceae</taxon>
        <taxon>PACMAD clade</taxon>
        <taxon>Arundinoideae</taxon>
        <taxon>Arundineae</taxon>
        <taxon>Arundo</taxon>
    </lineage>
</organism>
<proteinExistence type="predicted"/>
<dbReference type="EMBL" id="GBRH01212864">
    <property type="protein sequence ID" value="JAD85031.1"/>
    <property type="molecule type" value="Transcribed_RNA"/>
</dbReference>
<evidence type="ECO:0000313" key="1">
    <source>
        <dbReference type="EMBL" id="JAD85031.1"/>
    </source>
</evidence>
<reference evidence="1" key="1">
    <citation type="submission" date="2014-09" db="EMBL/GenBank/DDBJ databases">
        <authorList>
            <person name="Magalhaes I.L.F."/>
            <person name="Oliveira U."/>
            <person name="Santos F.R."/>
            <person name="Vidigal T.H.D.A."/>
            <person name="Brescovit A.D."/>
            <person name="Santos A.J."/>
        </authorList>
    </citation>
    <scope>NUCLEOTIDE SEQUENCE</scope>
    <source>
        <tissue evidence="1">Shoot tissue taken approximately 20 cm above the soil surface</tissue>
    </source>
</reference>
<reference evidence="1" key="2">
    <citation type="journal article" date="2015" name="Data Brief">
        <title>Shoot transcriptome of the giant reed, Arundo donax.</title>
        <authorList>
            <person name="Barrero R.A."/>
            <person name="Guerrero F.D."/>
            <person name="Moolhuijzen P."/>
            <person name="Goolsby J.A."/>
            <person name="Tidwell J."/>
            <person name="Bellgard S.E."/>
            <person name="Bellgard M.I."/>
        </authorList>
    </citation>
    <scope>NUCLEOTIDE SEQUENCE</scope>
    <source>
        <tissue evidence="1">Shoot tissue taken approximately 20 cm above the soil surface</tissue>
    </source>
</reference>
<name>A0A0A9DB62_ARUDO</name>
<sequence>MDTETVFGTTIYLCTWIARVISFLFHCRDDCICFAHRISTDCQLWLLLKVVWGVFLRCVEHSVVSSVSCTRVAESEGNGDLNMRNESNWMLTTKKGADFFFSRHQGLMDPSLLLHRGIFICSPSYKELCCLILLPL</sequence>